<protein>
    <submittedName>
        <fullName evidence="6">Peptidase S1 domain-containing protein</fullName>
    </submittedName>
</protein>
<dbReference type="InterPro" id="IPR001254">
    <property type="entry name" value="Trypsin_dom"/>
</dbReference>
<keyword evidence="2" id="KW-0378">Hydrolase</keyword>
<evidence type="ECO:0000256" key="2">
    <source>
        <dbReference type="RuleBase" id="RU363034"/>
    </source>
</evidence>
<evidence type="ECO:0000256" key="3">
    <source>
        <dbReference type="SAM" id="SignalP"/>
    </source>
</evidence>
<reference evidence="6" key="1">
    <citation type="submission" date="2016-11" db="UniProtKB">
        <authorList>
            <consortium name="WormBaseParasite"/>
        </authorList>
    </citation>
    <scope>IDENTIFICATION</scope>
</reference>
<keyword evidence="5" id="KW-1185">Reference proteome</keyword>
<dbReference type="PANTHER" id="PTHR24260:SF136">
    <property type="entry name" value="GH08193P-RELATED"/>
    <property type="match status" value="1"/>
</dbReference>
<dbReference type="CDD" id="cd00190">
    <property type="entry name" value="Tryp_SPc"/>
    <property type="match status" value="1"/>
</dbReference>
<feature type="chain" id="PRO_5009314551" evidence="3">
    <location>
        <begin position="19"/>
        <end position="264"/>
    </location>
</feature>
<dbReference type="PROSITE" id="PS50240">
    <property type="entry name" value="TRYPSIN_DOM"/>
    <property type="match status" value="1"/>
</dbReference>
<dbReference type="PRINTS" id="PR00722">
    <property type="entry name" value="CHYMOTRYPSIN"/>
</dbReference>
<keyword evidence="2" id="KW-0720">Serine protease</keyword>
<dbReference type="PANTHER" id="PTHR24260">
    <property type="match status" value="1"/>
</dbReference>
<proteinExistence type="predicted"/>
<keyword evidence="3" id="KW-0732">Signal</keyword>
<dbReference type="FunFam" id="2.40.10.10:FF:000068">
    <property type="entry name" value="transmembrane protease serine 2"/>
    <property type="match status" value="1"/>
</dbReference>
<dbReference type="WBParaSite" id="L893_g4796.t1">
    <property type="protein sequence ID" value="L893_g4796.t1"/>
    <property type="gene ID" value="L893_g4796"/>
</dbReference>
<dbReference type="PROSITE" id="PS00134">
    <property type="entry name" value="TRYPSIN_HIS"/>
    <property type="match status" value="1"/>
</dbReference>
<evidence type="ECO:0000256" key="1">
    <source>
        <dbReference type="ARBA" id="ARBA00023157"/>
    </source>
</evidence>
<evidence type="ECO:0000313" key="5">
    <source>
        <dbReference type="Proteomes" id="UP000095287"/>
    </source>
</evidence>
<accession>A0A1I8ADG0</accession>
<dbReference type="InterPro" id="IPR018114">
    <property type="entry name" value="TRYPSIN_HIS"/>
</dbReference>
<keyword evidence="2" id="KW-0645">Protease</keyword>
<dbReference type="GO" id="GO:0004252">
    <property type="term" value="F:serine-type endopeptidase activity"/>
    <property type="evidence" value="ECO:0007669"/>
    <property type="project" value="InterPro"/>
</dbReference>
<dbReference type="SMART" id="SM00020">
    <property type="entry name" value="Tryp_SPc"/>
    <property type="match status" value="1"/>
</dbReference>
<feature type="signal peptide" evidence="3">
    <location>
        <begin position="1"/>
        <end position="18"/>
    </location>
</feature>
<dbReference type="Proteomes" id="UP000095287">
    <property type="component" value="Unplaced"/>
</dbReference>
<feature type="domain" description="Peptidase S1" evidence="4">
    <location>
        <begin position="27"/>
        <end position="264"/>
    </location>
</feature>
<dbReference type="InterPro" id="IPR033116">
    <property type="entry name" value="TRYPSIN_SER"/>
</dbReference>
<dbReference type="InterPro" id="IPR001314">
    <property type="entry name" value="Peptidase_S1A"/>
</dbReference>
<evidence type="ECO:0000313" key="6">
    <source>
        <dbReference type="WBParaSite" id="L893_g4796.t1"/>
    </source>
</evidence>
<dbReference type="AlphaFoldDB" id="A0A1I8ADG0"/>
<sequence>MATLKLIVLLYFFLLSDGSPFPRSELIYGGHRTAGPKFPFHAVFWKDDFGFFCGGSIIDEAHILTAGHCASFVLSNGTTTVYGGVWDLERRQDAYVQKSGIKNIIIHPLYNETSLEHDIAIIELENPFKITYTVQTVEVLANDGFLRKPIPHGAVLEIGFGALSESFNESAKPETPPSRYLKYAPVKMVKLAACRKSYAEANSKPVIFPVTSDNLCTTSDPGARNGDSGSPVLFYDKNVLKFRQFGLISNGIADQQGNLPGSPA</sequence>
<dbReference type="InterPro" id="IPR043504">
    <property type="entry name" value="Peptidase_S1_PA_chymotrypsin"/>
</dbReference>
<dbReference type="PROSITE" id="PS00135">
    <property type="entry name" value="TRYPSIN_SER"/>
    <property type="match status" value="1"/>
</dbReference>
<keyword evidence="1" id="KW-1015">Disulfide bond</keyword>
<evidence type="ECO:0000259" key="4">
    <source>
        <dbReference type="PROSITE" id="PS50240"/>
    </source>
</evidence>
<dbReference type="InterPro" id="IPR051333">
    <property type="entry name" value="CLIP_Serine_Protease"/>
</dbReference>
<dbReference type="Pfam" id="PF00089">
    <property type="entry name" value="Trypsin"/>
    <property type="match status" value="1"/>
</dbReference>
<organism evidence="5 6">
    <name type="scientific">Steinernema glaseri</name>
    <dbReference type="NCBI Taxonomy" id="37863"/>
    <lineage>
        <taxon>Eukaryota</taxon>
        <taxon>Metazoa</taxon>
        <taxon>Ecdysozoa</taxon>
        <taxon>Nematoda</taxon>
        <taxon>Chromadorea</taxon>
        <taxon>Rhabditida</taxon>
        <taxon>Tylenchina</taxon>
        <taxon>Panagrolaimomorpha</taxon>
        <taxon>Strongyloidoidea</taxon>
        <taxon>Steinernematidae</taxon>
        <taxon>Steinernema</taxon>
    </lineage>
</organism>
<dbReference type="Gene3D" id="2.40.10.10">
    <property type="entry name" value="Trypsin-like serine proteases"/>
    <property type="match status" value="1"/>
</dbReference>
<dbReference type="InterPro" id="IPR009003">
    <property type="entry name" value="Peptidase_S1_PA"/>
</dbReference>
<name>A0A1I8ADG0_9BILA</name>
<dbReference type="GO" id="GO:0006508">
    <property type="term" value="P:proteolysis"/>
    <property type="evidence" value="ECO:0007669"/>
    <property type="project" value="UniProtKB-KW"/>
</dbReference>
<dbReference type="SUPFAM" id="SSF50494">
    <property type="entry name" value="Trypsin-like serine proteases"/>
    <property type="match status" value="1"/>
</dbReference>